<dbReference type="PANTHER" id="PTHR45737">
    <property type="entry name" value="VON WILLEBRAND FACTOR A DOMAIN-CONTAINING PROTEIN 5A"/>
    <property type="match status" value="1"/>
</dbReference>
<dbReference type="Gene3D" id="1.25.40.10">
    <property type="entry name" value="Tetratricopeptide repeat domain"/>
    <property type="match status" value="1"/>
</dbReference>
<reference evidence="8" key="1">
    <citation type="submission" date="2016-10" db="EMBL/GenBank/DDBJ databases">
        <authorList>
            <person name="Varghese N."/>
            <person name="Submissions S."/>
        </authorList>
    </citation>
    <scope>NUCLEOTIDE SEQUENCE [LARGE SCALE GENOMIC DNA]</scope>
    <source>
        <strain evidence="8">ATCC 25963</strain>
    </source>
</reference>
<evidence type="ECO:0000256" key="4">
    <source>
        <dbReference type="ARBA" id="ARBA00023136"/>
    </source>
</evidence>
<dbReference type="SUPFAM" id="SSF48452">
    <property type="entry name" value="TPR-like"/>
    <property type="match status" value="1"/>
</dbReference>
<evidence type="ECO:0000259" key="6">
    <source>
        <dbReference type="PROSITE" id="PS51468"/>
    </source>
</evidence>
<organism evidence="7 8">
    <name type="scientific">Nannocystis exedens</name>
    <dbReference type="NCBI Taxonomy" id="54"/>
    <lineage>
        <taxon>Bacteria</taxon>
        <taxon>Pseudomonadati</taxon>
        <taxon>Myxococcota</taxon>
        <taxon>Polyangia</taxon>
        <taxon>Nannocystales</taxon>
        <taxon>Nannocystaceae</taxon>
        <taxon>Nannocystis</taxon>
    </lineage>
</organism>
<evidence type="ECO:0000313" key="8">
    <source>
        <dbReference type="Proteomes" id="UP000199400"/>
    </source>
</evidence>
<keyword evidence="2" id="KW-0812">Transmembrane</keyword>
<keyword evidence="8" id="KW-1185">Reference proteome</keyword>
<proteinExistence type="predicted"/>
<evidence type="ECO:0000256" key="3">
    <source>
        <dbReference type="ARBA" id="ARBA00022989"/>
    </source>
</evidence>
<name>A0A1I2AFN8_9BACT</name>
<dbReference type="InterPro" id="IPR006260">
    <property type="entry name" value="TonB/TolA_C"/>
</dbReference>
<dbReference type="STRING" id="54.SAMN02745121_04243"/>
<keyword evidence="3" id="KW-1133">Transmembrane helix</keyword>
<evidence type="ECO:0000313" key="7">
    <source>
        <dbReference type="EMBL" id="SFE42815.1"/>
    </source>
</evidence>
<keyword evidence="4" id="KW-0472">Membrane</keyword>
<dbReference type="GO" id="GO:0016020">
    <property type="term" value="C:membrane"/>
    <property type="evidence" value="ECO:0007669"/>
    <property type="project" value="UniProtKB-SubCell"/>
</dbReference>
<dbReference type="AlphaFoldDB" id="A0A1I2AFN8"/>
<dbReference type="NCBIfam" id="TIGR01352">
    <property type="entry name" value="tonB_Cterm"/>
    <property type="match status" value="1"/>
</dbReference>
<dbReference type="Proteomes" id="UP000199400">
    <property type="component" value="Unassembled WGS sequence"/>
</dbReference>
<protein>
    <submittedName>
        <fullName evidence="7">TonB family C-terminal domain-containing protein</fullName>
    </submittedName>
</protein>
<accession>A0A1I2AFN8</accession>
<dbReference type="NCBIfam" id="NF033768">
    <property type="entry name" value="myxo_SS_tail"/>
    <property type="match status" value="1"/>
</dbReference>
<dbReference type="EMBL" id="FOMX01000013">
    <property type="protein sequence ID" value="SFE42815.1"/>
    <property type="molecule type" value="Genomic_DNA"/>
</dbReference>
<dbReference type="InterPro" id="IPR011990">
    <property type="entry name" value="TPR-like_helical_dom_sf"/>
</dbReference>
<dbReference type="Pfam" id="PF08487">
    <property type="entry name" value="VIT"/>
    <property type="match status" value="1"/>
</dbReference>
<comment type="subcellular location">
    <subcellularLocation>
        <location evidence="1">Membrane</location>
        <topology evidence="1">Single-pass membrane protein</topology>
    </subcellularLocation>
</comment>
<evidence type="ECO:0000256" key="2">
    <source>
        <dbReference type="ARBA" id="ARBA00022692"/>
    </source>
</evidence>
<feature type="domain" description="VIT" evidence="6">
    <location>
        <begin position="76"/>
        <end position="204"/>
    </location>
</feature>
<dbReference type="Gene3D" id="3.30.1150.10">
    <property type="match status" value="1"/>
</dbReference>
<dbReference type="PROSITE" id="PS51468">
    <property type="entry name" value="VIT"/>
    <property type="match status" value="1"/>
</dbReference>
<dbReference type="SUPFAM" id="SSF74653">
    <property type="entry name" value="TolA/TonB C-terminal domain"/>
    <property type="match status" value="1"/>
</dbReference>
<dbReference type="PANTHER" id="PTHR45737:SF6">
    <property type="entry name" value="VON WILLEBRAND FACTOR A DOMAIN-CONTAINING PROTEIN 5A"/>
    <property type="match status" value="1"/>
</dbReference>
<gene>
    <name evidence="7" type="ORF">SAMN02745121_04243</name>
</gene>
<evidence type="ECO:0000256" key="5">
    <source>
        <dbReference type="SAM" id="MobiDB-lite"/>
    </source>
</evidence>
<dbReference type="InterPro" id="IPR049806">
    <property type="entry name" value="MasK-like_C"/>
</dbReference>
<evidence type="ECO:0000256" key="1">
    <source>
        <dbReference type="ARBA" id="ARBA00004167"/>
    </source>
</evidence>
<feature type="region of interest" description="Disordered" evidence="5">
    <location>
        <begin position="889"/>
        <end position="933"/>
    </location>
</feature>
<sequence length="1240" mass="133108">MPRLDRRARATAHSLKSKDMSFRTCRNGLAVKSGAAAALASLALACTANPGKPEATATTMALPSKGVKLTDDGATRRSPVSLTASDGTGLKLVSFKARGVVEEPLAFTELHLVFENPNDRQIEGRFEIDMPPGAAISRFAMKIHDRWQEGEVVERQAARVAYEDFLHKRQDPALLENKAGNSFSARVFPIGPRERKELIVSYSQELPSSAEPYRLMLRGLPELDELDASVILREPGGAAAPTNLGGAAVKTSVIEIKKKYLPERDLEVRSDRPAMVMGLRHDNLVVARVAPVGDMPAVPIGALTVLFDTSASRALGFERQLRRLADVLKSMREQTGDDFPLRVVCFDQATEKVYDGPVSGFGQAQLERIASRRALGASDLAGALASLAADAGGSRRLLVFSDGITTAGSAEHAALRHASKALAAAGFERADAIVDGGIQDTATLKALTTADLPSDGVVMDARLPLETIAHKLGSATLPAMKVTVPGAAWVWPDTIEGAQPGDEMLVYADLPAEAAMRVVIEGQDRIEAEVPTTAVERPLLERAWVRAQVERLQAQRSSLPEADTAARAGLQKTIVELSTKYRVLSDFTALLVLESEWDYQRFNIDRNALVDILTVGATGVERYNRKSAPAKLPDAGTLVRREPREEFKAPAEPQRDAIPMMARNFDPEMAQRQAGILGVMSQEAGHFLASPYGGAFAVGNDDADVWGGLTGTEVGEAYGVGGLGLVGTGRGGGGTGEGTIGLGNTGLIGKGGGGGAGSGYGRGAGAGFGGRGMRVPTVRQAKAEVQGALDKDIIRRIVRAHINEIRYCYNQALARDPGAKGRVAIQFVIGGTGKVPTAVVAESTMRDAAVGSCMAQAVRRWTFPKPQGGGSVTVTYPFVLEPGGNVPADYTPPPPPTPEELARQRAEEEAWQTRMREQEAQRLAEQQEAERTANSPYTGKFFDVAKKLRDKDARGAVALALEWHEQDPGDVLALIALGEAAETAGDANTAARAYGSIIDLFPSRADLRRYVGARLERLGEAGSTLAVDTFAKAVESRPDHPSSHRLYAYALLKAGKHKEAFEAIKAGATRTYPWGRFAGVDQILREDLGLIAAAWIKADPSVAFTVRATLDGLNVALPSKPSTRFVINWETDANDVDFHVHDGRKDHAFYAQKRLPSGGQLYADVTTGYGPECFTIEGEPQAFPYKLEAHYFSRGPMGYGMGKLQIVQHDGKGALKFEERPFVIMKDRAYVDLGTFDKPL</sequence>
<dbReference type="InterPro" id="IPR013694">
    <property type="entry name" value="VIT"/>
</dbReference>